<proteinExistence type="predicted"/>
<dbReference type="AlphaFoldDB" id="A0AAP0N8J7"/>
<dbReference type="GO" id="GO:0001682">
    <property type="term" value="P:tRNA 5'-leader removal"/>
    <property type="evidence" value="ECO:0007669"/>
    <property type="project" value="TreeGrafter"/>
</dbReference>
<feature type="domain" description="PROP1-like PPR" evidence="2">
    <location>
        <begin position="15"/>
        <end position="75"/>
    </location>
</feature>
<organism evidence="3 4">
    <name type="scientific">Liquidambar formosana</name>
    <name type="common">Formosan gum</name>
    <dbReference type="NCBI Taxonomy" id="63359"/>
    <lineage>
        <taxon>Eukaryota</taxon>
        <taxon>Viridiplantae</taxon>
        <taxon>Streptophyta</taxon>
        <taxon>Embryophyta</taxon>
        <taxon>Tracheophyta</taxon>
        <taxon>Spermatophyta</taxon>
        <taxon>Magnoliopsida</taxon>
        <taxon>eudicotyledons</taxon>
        <taxon>Gunneridae</taxon>
        <taxon>Pentapetalae</taxon>
        <taxon>Saxifragales</taxon>
        <taxon>Altingiaceae</taxon>
        <taxon>Liquidambar</taxon>
    </lineage>
</organism>
<reference evidence="3 4" key="1">
    <citation type="journal article" date="2024" name="Plant J.">
        <title>Genome sequences and population genomics reveal climatic adaptation and genomic divergence between two closely related sweetgum species.</title>
        <authorList>
            <person name="Xu W.Q."/>
            <person name="Ren C.Q."/>
            <person name="Zhang X.Y."/>
            <person name="Comes H.P."/>
            <person name="Liu X.H."/>
            <person name="Li Y.G."/>
            <person name="Kettle C.J."/>
            <person name="Jalonen R."/>
            <person name="Gaisberger H."/>
            <person name="Ma Y.Z."/>
            <person name="Qiu Y.X."/>
        </authorList>
    </citation>
    <scope>NUCLEOTIDE SEQUENCE [LARGE SCALE GENOMIC DNA]</scope>
    <source>
        <strain evidence="3">Hangzhou</strain>
    </source>
</reference>
<dbReference type="PANTHER" id="PTHR13547:SF7">
    <property type="entry name" value="RIBONUCLEASE P"/>
    <property type="match status" value="1"/>
</dbReference>
<dbReference type="EMBL" id="JBBPBK010000015">
    <property type="protein sequence ID" value="KAK9268465.1"/>
    <property type="molecule type" value="Genomic_DNA"/>
</dbReference>
<dbReference type="Pfam" id="PF17177">
    <property type="entry name" value="PPR_long"/>
    <property type="match status" value="1"/>
</dbReference>
<keyword evidence="4" id="KW-1185">Reference proteome</keyword>
<sequence length="194" mass="21040">MIIRLGRGKRGKGSKKSKVDVPEAQLRVALDMCSKRGDVMGAIALYDSAGREGIKMGQYHYTVLLYLCSSAAVGVVQPAKSGSGNRSLNSLDLSNEVSGDSCVDVGEFGEMGKGNLDSTQREIPFSNNGLLVNSGKSHGNSDKMELNFSRIPLEIEKDDVDSNLNEKEDLALFSNGFMKPRAQSLNRLVHLSRE</sequence>
<evidence type="ECO:0000313" key="4">
    <source>
        <dbReference type="Proteomes" id="UP001415857"/>
    </source>
</evidence>
<protein>
    <recommendedName>
        <fullName evidence="2">PROP1-like PPR domain-containing protein</fullName>
    </recommendedName>
</protein>
<evidence type="ECO:0000256" key="1">
    <source>
        <dbReference type="ARBA" id="ARBA00022737"/>
    </source>
</evidence>
<evidence type="ECO:0000259" key="2">
    <source>
        <dbReference type="Pfam" id="PF17177"/>
    </source>
</evidence>
<accession>A0AAP0N8J7</accession>
<dbReference type="InterPro" id="IPR011990">
    <property type="entry name" value="TPR-like_helical_dom_sf"/>
</dbReference>
<dbReference type="FunFam" id="1.25.40.10:FF:000859">
    <property type="entry name" value="Drug transmembrane transporters"/>
    <property type="match status" value="1"/>
</dbReference>
<dbReference type="InterPro" id="IPR033443">
    <property type="entry name" value="PROP1-like_PPR_dom"/>
</dbReference>
<name>A0AAP0N8J7_LIQFO</name>
<evidence type="ECO:0000313" key="3">
    <source>
        <dbReference type="EMBL" id="KAK9268465.1"/>
    </source>
</evidence>
<comment type="caution">
    <text evidence="3">The sequence shown here is derived from an EMBL/GenBank/DDBJ whole genome shotgun (WGS) entry which is preliminary data.</text>
</comment>
<dbReference type="Gene3D" id="1.25.40.10">
    <property type="entry name" value="Tetratricopeptide repeat domain"/>
    <property type="match status" value="1"/>
</dbReference>
<dbReference type="Proteomes" id="UP001415857">
    <property type="component" value="Unassembled WGS sequence"/>
</dbReference>
<keyword evidence="1" id="KW-0677">Repeat</keyword>
<dbReference type="PANTHER" id="PTHR13547">
    <property type="match status" value="1"/>
</dbReference>
<dbReference type="GO" id="GO:0004526">
    <property type="term" value="F:ribonuclease P activity"/>
    <property type="evidence" value="ECO:0007669"/>
    <property type="project" value="TreeGrafter"/>
</dbReference>
<gene>
    <name evidence="3" type="ORF">L1049_000216</name>
</gene>